<feature type="domain" description="CBS" evidence="4">
    <location>
        <begin position="73"/>
        <end position="130"/>
    </location>
</feature>
<dbReference type="PROSITE" id="PS51901">
    <property type="entry name" value="ACP_MB"/>
    <property type="match status" value="1"/>
</dbReference>
<feature type="domain" description="CBS" evidence="4">
    <location>
        <begin position="11"/>
        <end position="67"/>
    </location>
</feature>
<evidence type="ECO:0000256" key="1">
    <source>
        <dbReference type="ARBA" id="ARBA00023122"/>
    </source>
</evidence>
<organism evidence="6 7">
    <name type="scientific">Natronoarchaeum mannanilyticum</name>
    <dbReference type="NCBI Taxonomy" id="926360"/>
    <lineage>
        <taxon>Archaea</taxon>
        <taxon>Methanobacteriati</taxon>
        <taxon>Methanobacteriota</taxon>
        <taxon>Stenosarchaea group</taxon>
        <taxon>Halobacteria</taxon>
        <taxon>Halobacteriales</taxon>
        <taxon>Natronoarchaeaceae</taxon>
    </lineage>
</organism>
<feature type="binding site" evidence="3">
    <location>
        <position position="193"/>
    </location>
    <ligand>
        <name>Fe cation</name>
        <dbReference type="ChEBI" id="CHEBI:24875"/>
    </ligand>
</feature>
<comment type="caution">
    <text evidence="6">The sequence shown here is derived from an EMBL/GenBank/DDBJ whole genome shotgun (WGS) entry which is preliminary data.</text>
</comment>
<gene>
    <name evidence="6" type="ORF">GCM10009020_27840</name>
</gene>
<sequence>MDEDVTVRDIMSREFVGVSESDAVADVADVLREDEATLAAVVRGSRPVGVVTAHDLLAHVSDDTAPVTVGDVMREPEPTATPDRSFVDALDLMSTEGTRRLLVTDDEELVGVLTANDAVTAATSLLQNGTGMERERQAVGADVGTDAVAGRVSDDRAPANENAGYSSQSVCESCGSLTRDLQNFNGQLICADCRDV</sequence>
<keyword evidence="1 2" id="KW-0129">CBS domain</keyword>
<dbReference type="SUPFAM" id="SSF54631">
    <property type="entry name" value="CBS-domain pair"/>
    <property type="match status" value="1"/>
</dbReference>
<dbReference type="InterPro" id="IPR051257">
    <property type="entry name" value="Diverse_CBS-Domain"/>
</dbReference>
<feature type="binding site" evidence="3">
    <location>
        <position position="174"/>
    </location>
    <ligand>
        <name>Fe cation</name>
        <dbReference type="ChEBI" id="CHEBI:24875"/>
    </ligand>
</feature>
<dbReference type="Pfam" id="PF00571">
    <property type="entry name" value="CBS"/>
    <property type="match status" value="2"/>
</dbReference>
<name>A0AAV3TBR3_9EURY</name>
<keyword evidence="3" id="KW-0862">Zinc</keyword>
<evidence type="ECO:0000259" key="5">
    <source>
        <dbReference type="PROSITE" id="PS51901"/>
    </source>
</evidence>
<accession>A0AAV3TBR3</accession>
<dbReference type="CDD" id="cd02205">
    <property type="entry name" value="CBS_pair_SF"/>
    <property type="match status" value="1"/>
</dbReference>
<protein>
    <submittedName>
        <fullName evidence="6">CBS domain-containing protein</fullName>
    </submittedName>
</protein>
<dbReference type="InterPro" id="IPR000644">
    <property type="entry name" value="CBS_dom"/>
</dbReference>
<keyword evidence="7" id="KW-1185">Reference proteome</keyword>
<dbReference type="RefSeq" id="WP_343774661.1">
    <property type="nucleotide sequence ID" value="NZ_BAAADV010000007.1"/>
</dbReference>
<dbReference type="SMART" id="SM00116">
    <property type="entry name" value="CBS"/>
    <property type="match status" value="2"/>
</dbReference>
<dbReference type="PROSITE" id="PS51371">
    <property type="entry name" value="CBS"/>
    <property type="match status" value="2"/>
</dbReference>
<dbReference type="InterPro" id="IPR044065">
    <property type="entry name" value="ACP_MB"/>
</dbReference>
<proteinExistence type="predicted"/>
<feature type="binding site" evidence="3">
    <location>
        <position position="190"/>
    </location>
    <ligand>
        <name>Zn(2+)</name>
        <dbReference type="ChEBI" id="CHEBI:29105"/>
    </ligand>
</feature>
<feature type="binding site" evidence="3">
    <location>
        <position position="174"/>
    </location>
    <ligand>
        <name>Zn(2+)</name>
        <dbReference type="ChEBI" id="CHEBI:29105"/>
    </ligand>
</feature>
<reference evidence="6 7" key="1">
    <citation type="journal article" date="2019" name="Int. J. Syst. Evol. Microbiol.">
        <title>The Global Catalogue of Microorganisms (GCM) 10K type strain sequencing project: providing services to taxonomists for standard genome sequencing and annotation.</title>
        <authorList>
            <consortium name="The Broad Institute Genomics Platform"/>
            <consortium name="The Broad Institute Genome Sequencing Center for Infectious Disease"/>
            <person name="Wu L."/>
            <person name="Ma J."/>
        </authorList>
    </citation>
    <scope>NUCLEOTIDE SEQUENCE [LARGE SCALE GENOMIC DNA]</scope>
    <source>
        <strain evidence="6 7">JCM 16328</strain>
    </source>
</reference>
<dbReference type="EMBL" id="BAAADV010000007">
    <property type="protein sequence ID" value="GAA0678078.1"/>
    <property type="molecule type" value="Genomic_DNA"/>
</dbReference>
<feature type="domain" description="ACP-type MB" evidence="5">
    <location>
        <begin position="166"/>
        <end position="196"/>
    </location>
</feature>
<evidence type="ECO:0000313" key="7">
    <source>
        <dbReference type="Proteomes" id="UP001500420"/>
    </source>
</evidence>
<dbReference type="Gene3D" id="3.10.580.10">
    <property type="entry name" value="CBS-domain"/>
    <property type="match status" value="1"/>
</dbReference>
<dbReference type="PANTHER" id="PTHR43080:SF2">
    <property type="entry name" value="CBS DOMAIN-CONTAINING PROTEIN"/>
    <property type="match status" value="1"/>
</dbReference>
<feature type="binding site" evidence="3">
    <location>
        <position position="190"/>
    </location>
    <ligand>
        <name>Fe cation</name>
        <dbReference type="ChEBI" id="CHEBI:24875"/>
    </ligand>
</feature>
<dbReference type="GO" id="GO:0046872">
    <property type="term" value="F:metal ion binding"/>
    <property type="evidence" value="ECO:0007669"/>
    <property type="project" value="UniProtKB-KW"/>
</dbReference>
<keyword evidence="3" id="KW-0479">Metal-binding</keyword>
<keyword evidence="3" id="KW-0408">Iron</keyword>
<dbReference type="Proteomes" id="UP001500420">
    <property type="component" value="Unassembled WGS sequence"/>
</dbReference>
<dbReference type="AlphaFoldDB" id="A0AAV3TBR3"/>
<dbReference type="InterPro" id="IPR046342">
    <property type="entry name" value="CBS_dom_sf"/>
</dbReference>
<feature type="binding site" evidence="3">
    <location>
        <position position="193"/>
    </location>
    <ligand>
        <name>Zn(2+)</name>
        <dbReference type="ChEBI" id="CHEBI:29105"/>
    </ligand>
</feature>
<evidence type="ECO:0000256" key="3">
    <source>
        <dbReference type="PROSITE-ProRule" id="PRU01249"/>
    </source>
</evidence>
<evidence type="ECO:0000259" key="4">
    <source>
        <dbReference type="PROSITE" id="PS51371"/>
    </source>
</evidence>
<evidence type="ECO:0000256" key="2">
    <source>
        <dbReference type="PROSITE-ProRule" id="PRU00703"/>
    </source>
</evidence>
<dbReference type="PANTHER" id="PTHR43080">
    <property type="entry name" value="CBS DOMAIN-CONTAINING PROTEIN CBSX3, MITOCHONDRIAL"/>
    <property type="match status" value="1"/>
</dbReference>
<evidence type="ECO:0000313" key="6">
    <source>
        <dbReference type="EMBL" id="GAA0678078.1"/>
    </source>
</evidence>
<feature type="binding site" evidence="3">
    <location>
        <position position="171"/>
    </location>
    <ligand>
        <name>Fe cation</name>
        <dbReference type="ChEBI" id="CHEBI:24875"/>
    </ligand>
</feature>
<feature type="binding site" evidence="3">
    <location>
        <position position="171"/>
    </location>
    <ligand>
        <name>Zn(2+)</name>
        <dbReference type="ChEBI" id="CHEBI:29105"/>
    </ligand>
</feature>